<gene>
    <name evidence="4" type="ORF">B1A_15432</name>
</gene>
<reference evidence="4" key="1">
    <citation type="submission" date="2013-08" db="EMBL/GenBank/DDBJ databases">
        <authorList>
            <person name="Mendez C."/>
            <person name="Richter M."/>
            <person name="Ferrer M."/>
            <person name="Sanchez J."/>
        </authorList>
    </citation>
    <scope>NUCLEOTIDE SEQUENCE</scope>
</reference>
<dbReference type="GO" id="GO:0005576">
    <property type="term" value="C:extracellular region"/>
    <property type="evidence" value="ECO:0007669"/>
    <property type="project" value="UniProtKB-SubCell"/>
</dbReference>
<accession>T0ZHE2</accession>
<organism evidence="4">
    <name type="scientific">mine drainage metagenome</name>
    <dbReference type="NCBI Taxonomy" id="410659"/>
    <lineage>
        <taxon>unclassified sequences</taxon>
        <taxon>metagenomes</taxon>
        <taxon>ecological metagenomes</taxon>
    </lineage>
</organism>
<dbReference type="GO" id="GO:0016810">
    <property type="term" value="F:hydrolase activity, acting on carbon-nitrogen (but not peptide) bonds"/>
    <property type="evidence" value="ECO:0007669"/>
    <property type="project" value="InterPro"/>
</dbReference>
<dbReference type="Gene3D" id="3.20.20.370">
    <property type="entry name" value="Glycoside hydrolase/deacetylase"/>
    <property type="match status" value="1"/>
</dbReference>
<dbReference type="Pfam" id="PF01522">
    <property type="entry name" value="Polysacc_deac_1"/>
    <property type="match status" value="1"/>
</dbReference>
<evidence type="ECO:0000313" key="4">
    <source>
        <dbReference type="EMBL" id="EQD43847.1"/>
    </source>
</evidence>
<dbReference type="PROSITE" id="PS51677">
    <property type="entry name" value="NODB"/>
    <property type="match status" value="1"/>
</dbReference>
<dbReference type="PANTHER" id="PTHR34216:SF3">
    <property type="entry name" value="POLY-BETA-1,6-N-ACETYL-D-GLUCOSAMINE N-DEACETYLASE"/>
    <property type="match status" value="1"/>
</dbReference>
<reference evidence="4" key="2">
    <citation type="journal article" date="2014" name="ISME J.">
        <title>Microbial stratification in low pH oxic and suboxic macroscopic growths along an acid mine drainage.</title>
        <authorList>
            <person name="Mendez-Garcia C."/>
            <person name="Mesa V."/>
            <person name="Sprenger R.R."/>
            <person name="Richter M."/>
            <person name="Diez M.S."/>
            <person name="Solano J."/>
            <person name="Bargiela R."/>
            <person name="Golyshina O.V."/>
            <person name="Manteca A."/>
            <person name="Ramos J.L."/>
            <person name="Gallego J.R."/>
            <person name="Llorente I."/>
            <person name="Martins Dos Santos V.A."/>
            <person name="Jensen O.N."/>
            <person name="Pelaez A.I."/>
            <person name="Sanchez J."/>
            <person name="Ferrer M."/>
        </authorList>
    </citation>
    <scope>NUCLEOTIDE SEQUENCE</scope>
</reference>
<name>T0ZHE2_9ZZZZ</name>
<evidence type="ECO:0000256" key="1">
    <source>
        <dbReference type="ARBA" id="ARBA00004613"/>
    </source>
</evidence>
<dbReference type="EMBL" id="AUZX01011323">
    <property type="protein sequence ID" value="EQD43847.1"/>
    <property type="molecule type" value="Genomic_DNA"/>
</dbReference>
<protein>
    <submittedName>
        <fullName evidence="4">Polysaccharide deacetylase</fullName>
        <ecNumber evidence="4">3.-.-.-</ecNumber>
    </submittedName>
</protein>
<dbReference type="CDD" id="cd10918">
    <property type="entry name" value="CE4_NodB_like_5s_6s"/>
    <property type="match status" value="1"/>
</dbReference>
<evidence type="ECO:0000259" key="3">
    <source>
        <dbReference type="PROSITE" id="PS51677"/>
    </source>
</evidence>
<dbReference type="InterPro" id="IPR011330">
    <property type="entry name" value="Glyco_hydro/deAcase_b/a-brl"/>
</dbReference>
<dbReference type="AlphaFoldDB" id="T0ZHE2"/>
<feature type="domain" description="NodB homology" evidence="3">
    <location>
        <begin position="79"/>
        <end position="325"/>
    </location>
</feature>
<dbReference type="InterPro" id="IPR051398">
    <property type="entry name" value="Polysacch_Deacetylase"/>
</dbReference>
<keyword evidence="4" id="KW-0378">Hydrolase</keyword>
<evidence type="ECO:0000256" key="2">
    <source>
        <dbReference type="ARBA" id="ARBA00022729"/>
    </source>
</evidence>
<keyword evidence="2" id="KW-0732">Signal</keyword>
<dbReference type="EC" id="3.-.-.-" evidence="4"/>
<dbReference type="InterPro" id="IPR002509">
    <property type="entry name" value="NODB_dom"/>
</dbReference>
<proteinExistence type="predicted"/>
<sequence length="325" mass="36818">MVRALRALHDRGHATLTILAYHRVMPTDALESYPFDDQLISATPAQFEWQMRHLREHLRPVALREVIAHLDEGAPLPPAAVAVTFDDGFADTYRYAFPVLKRYAIPATVFVSTGYIDSKEPFWFELAAYLVYHLEPHALALPCGRTFPTGDSREARTRSLRQLDGILKDLPNAERIALIADWARRFNARIEHDVTGHSRPISWPQVQEMGTAGIEFGSHTVTHPNLTCISDEDLERELGDSKRILEERLQRSVQSIAYPIGTPSTFNSHVIEAIERHGYRLGLTYVSGANALHRIDRFKLHRHGVGLGMTLPYFRATTSLPSWLH</sequence>
<dbReference type="GO" id="GO:0005975">
    <property type="term" value="P:carbohydrate metabolic process"/>
    <property type="evidence" value="ECO:0007669"/>
    <property type="project" value="InterPro"/>
</dbReference>
<comment type="subcellular location">
    <subcellularLocation>
        <location evidence="1">Secreted</location>
    </subcellularLocation>
</comment>
<comment type="caution">
    <text evidence="4">The sequence shown here is derived from an EMBL/GenBank/DDBJ whole genome shotgun (WGS) entry which is preliminary data.</text>
</comment>
<dbReference type="SUPFAM" id="SSF88713">
    <property type="entry name" value="Glycoside hydrolase/deacetylase"/>
    <property type="match status" value="1"/>
</dbReference>
<dbReference type="PANTHER" id="PTHR34216">
    <property type="match status" value="1"/>
</dbReference>